<keyword evidence="3 5" id="KW-0663">Pyridoxal phosphate</keyword>
<dbReference type="InterPro" id="IPR024169">
    <property type="entry name" value="SP_NH2Trfase/AEP_transaminase"/>
</dbReference>
<comment type="cofactor">
    <cofactor evidence="1 5 7">
        <name>pyridoxal 5'-phosphate</name>
        <dbReference type="ChEBI" id="CHEBI:597326"/>
    </cofactor>
</comment>
<dbReference type="PROSITE" id="PS00595">
    <property type="entry name" value="AA_TRANSFER_CLASS_5"/>
    <property type="match status" value="1"/>
</dbReference>
<name>A0A078M9W8_9STAP</name>
<dbReference type="PIRSF" id="PIRSF000524">
    <property type="entry name" value="SPT"/>
    <property type="match status" value="1"/>
</dbReference>
<protein>
    <submittedName>
        <fullName evidence="9">Soluble hydrogenase 42 kDa subunit</fullName>
    </submittedName>
</protein>
<dbReference type="PANTHER" id="PTHR21152">
    <property type="entry name" value="AMINOTRANSFERASE CLASS V"/>
    <property type="match status" value="1"/>
</dbReference>
<evidence type="ECO:0000256" key="4">
    <source>
        <dbReference type="PIRSR" id="PIRSR000524-1"/>
    </source>
</evidence>
<dbReference type="RefSeq" id="WP_035809747.1">
    <property type="nucleotide sequence ID" value="NZ_CCSE01000001.1"/>
</dbReference>
<dbReference type="HOGENOM" id="CLU_027686_1_1_9"/>
<proteinExistence type="inferred from homology"/>
<accession>A0A078M9W8</accession>
<feature type="domain" description="Aminotransferase class V" evidence="8">
    <location>
        <begin position="28"/>
        <end position="327"/>
    </location>
</feature>
<evidence type="ECO:0000256" key="2">
    <source>
        <dbReference type="ARBA" id="ARBA00009236"/>
    </source>
</evidence>
<evidence type="ECO:0000259" key="8">
    <source>
        <dbReference type="Pfam" id="PF00266"/>
    </source>
</evidence>
<feature type="binding site" evidence="4">
    <location>
        <position position="335"/>
    </location>
    <ligand>
        <name>substrate</name>
    </ligand>
</feature>
<dbReference type="InterPro" id="IPR000192">
    <property type="entry name" value="Aminotrans_V_dom"/>
</dbReference>
<dbReference type="AlphaFoldDB" id="A0A078M9W8"/>
<evidence type="ECO:0000256" key="3">
    <source>
        <dbReference type="ARBA" id="ARBA00022898"/>
    </source>
</evidence>
<dbReference type="STRING" id="1461582.BN1048_01384"/>
<comment type="similarity">
    <text evidence="2 6">Belongs to the class-V pyridoxal-phosphate-dependent aminotransferase family.</text>
</comment>
<dbReference type="Pfam" id="PF00266">
    <property type="entry name" value="Aminotran_5"/>
    <property type="match status" value="1"/>
</dbReference>
<dbReference type="Proteomes" id="UP000044136">
    <property type="component" value="Unassembled WGS sequence"/>
</dbReference>
<sequence>MQEELLLTPGPTPVARRTYQAMSQGIFGHRTSRFKEMSAGIQEKLQPLFGTDNPVAVLTSSGTSALEAAMVNLVDDGDSVVLIVSGVFGGKFADIAGRYDLNVHVYDVTWGEAADPKAFKEYLNGLDNVTAVFTQACETSTSVLHPLSELADVVHNYNEDTLFVVDAVSALGGADMNMKRDKIDCIVSGSQKALMLPPGLAFVAVNDRALNKVNSLGNRRYYLDLRMYFKSLEVDYTPQTPAVTLYQGLDDVLDMIHEETIEKVFARHKNMQKMLRRGLEALELELFVKEEAASPTVTAVTSTPEEIAHIKNTLEKDYHITIAGGQKDLAGKIIRIGHMGFMFPKDMLAILSALEDILSRLRGKNYYGKALTAAQENLYDKA</sequence>
<dbReference type="GO" id="GO:0004760">
    <property type="term" value="F:L-serine-pyruvate transaminase activity"/>
    <property type="evidence" value="ECO:0007669"/>
    <property type="project" value="TreeGrafter"/>
</dbReference>
<keyword evidence="10" id="KW-1185">Reference proteome</keyword>
<dbReference type="SUPFAM" id="SSF53383">
    <property type="entry name" value="PLP-dependent transferases"/>
    <property type="match status" value="1"/>
</dbReference>
<dbReference type="InterPro" id="IPR015424">
    <property type="entry name" value="PyrdxlP-dep_Trfase"/>
</dbReference>
<dbReference type="GO" id="GO:0019265">
    <property type="term" value="P:glycine biosynthetic process, by transamination of glyoxylate"/>
    <property type="evidence" value="ECO:0007669"/>
    <property type="project" value="TreeGrafter"/>
</dbReference>
<dbReference type="eggNOG" id="COG0075">
    <property type="taxonomic scope" value="Bacteria"/>
</dbReference>
<dbReference type="EMBL" id="CCSE01000001">
    <property type="protein sequence ID" value="CEA01471.1"/>
    <property type="molecule type" value="Genomic_DNA"/>
</dbReference>
<dbReference type="InterPro" id="IPR015421">
    <property type="entry name" value="PyrdxlP-dep_Trfase_major"/>
</dbReference>
<dbReference type="InterPro" id="IPR015422">
    <property type="entry name" value="PyrdxlP-dep_Trfase_small"/>
</dbReference>
<reference evidence="9 10" key="1">
    <citation type="submission" date="2014-07" db="EMBL/GenBank/DDBJ databases">
        <authorList>
            <person name="Urmite Genomes Urmite Genomes"/>
        </authorList>
    </citation>
    <scope>NUCLEOTIDE SEQUENCE [LARGE SCALE GENOMIC DNA]</scope>
    <source>
        <strain evidence="9 10">13MG44_air</strain>
    </source>
</reference>
<gene>
    <name evidence="9" type="ORF">BN1048_01384</name>
</gene>
<dbReference type="GO" id="GO:0008453">
    <property type="term" value="F:alanine-glyoxylate transaminase activity"/>
    <property type="evidence" value="ECO:0007669"/>
    <property type="project" value="TreeGrafter"/>
</dbReference>
<dbReference type="Gene3D" id="3.90.1150.10">
    <property type="entry name" value="Aspartate Aminotransferase, domain 1"/>
    <property type="match status" value="1"/>
</dbReference>
<dbReference type="Gene3D" id="3.40.640.10">
    <property type="entry name" value="Type I PLP-dependent aspartate aminotransferase-like (Major domain)"/>
    <property type="match status" value="1"/>
</dbReference>
<evidence type="ECO:0000313" key="9">
    <source>
        <dbReference type="EMBL" id="CEA01471.1"/>
    </source>
</evidence>
<feature type="modified residue" description="N6-(pyridoxal phosphate)lysine" evidence="5">
    <location>
        <position position="192"/>
    </location>
</feature>
<evidence type="ECO:0000256" key="6">
    <source>
        <dbReference type="RuleBase" id="RU004075"/>
    </source>
</evidence>
<dbReference type="InterPro" id="IPR020578">
    <property type="entry name" value="Aminotrans_V_PyrdxlP_BS"/>
</dbReference>
<evidence type="ECO:0000313" key="10">
    <source>
        <dbReference type="Proteomes" id="UP000044136"/>
    </source>
</evidence>
<organism evidence="9 10">
    <name type="scientific">Jeotgalicoccus saudimassiliensis</name>
    <dbReference type="NCBI Taxonomy" id="1461582"/>
    <lineage>
        <taxon>Bacteria</taxon>
        <taxon>Bacillati</taxon>
        <taxon>Bacillota</taxon>
        <taxon>Bacilli</taxon>
        <taxon>Bacillales</taxon>
        <taxon>Staphylococcaceae</taxon>
        <taxon>Jeotgalicoccus</taxon>
    </lineage>
</organism>
<evidence type="ECO:0000256" key="1">
    <source>
        <dbReference type="ARBA" id="ARBA00001933"/>
    </source>
</evidence>
<evidence type="ECO:0000256" key="5">
    <source>
        <dbReference type="PIRSR" id="PIRSR000524-50"/>
    </source>
</evidence>
<evidence type="ECO:0000256" key="7">
    <source>
        <dbReference type="RuleBase" id="RU004504"/>
    </source>
</evidence>
<dbReference type="PANTHER" id="PTHR21152:SF40">
    <property type="entry name" value="ALANINE--GLYOXYLATE AMINOTRANSFERASE"/>
    <property type="match status" value="1"/>
</dbReference>